<dbReference type="EMBL" id="RQJO01000016">
    <property type="protein sequence ID" value="RRA98156.1"/>
    <property type="molecule type" value="Genomic_DNA"/>
</dbReference>
<protein>
    <submittedName>
        <fullName evidence="3">RNA polymerase subunit sigma</fullName>
    </submittedName>
</protein>
<dbReference type="InterPro" id="IPR007627">
    <property type="entry name" value="RNA_pol_sigma70_r2"/>
</dbReference>
<evidence type="ECO:0000313" key="3">
    <source>
        <dbReference type="EMBL" id="RRA98156.1"/>
    </source>
</evidence>
<comment type="caution">
    <text evidence="3">The sequence shown here is derived from an EMBL/GenBank/DDBJ whole genome shotgun (WGS) entry which is preliminary data.</text>
</comment>
<feature type="domain" description="DUF6596" evidence="2">
    <location>
        <begin position="184"/>
        <end position="285"/>
    </location>
</feature>
<dbReference type="SUPFAM" id="SSF88946">
    <property type="entry name" value="Sigma2 domain of RNA polymerase sigma factors"/>
    <property type="match status" value="1"/>
</dbReference>
<reference evidence="3 4" key="1">
    <citation type="submission" date="2018-11" db="EMBL/GenBank/DDBJ databases">
        <authorList>
            <person name="Zhou Z."/>
            <person name="Wang G."/>
        </authorList>
    </citation>
    <scope>NUCLEOTIDE SEQUENCE [LARGE SCALE GENOMIC DNA]</scope>
    <source>
        <strain evidence="3 4">KCTC52004</strain>
    </source>
</reference>
<organism evidence="3 4">
    <name type="scientific">Larkinella rosea</name>
    <dbReference type="NCBI Taxonomy" id="2025312"/>
    <lineage>
        <taxon>Bacteria</taxon>
        <taxon>Pseudomonadati</taxon>
        <taxon>Bacteroidota</taxon>
        <taxon>Cytophagia</taxon>
        <taxon>Cytophagales</taxon>
        <taxon>Spirosomataceae</taxon>
        <taxon>Larkinella</taxon>
    </lineage>
</organism>
<dbReference type="RefSeq" id="WP_124879283.1">
    <property type="nucleotide sequence ID" value="NZ_RQJO01000016.1"/>
</dbReference>
<name>A0A3P1BAJ7_9BACT</name>
<dbReference type="PANTHER" id="PTHR47756:SF2">
    <property type="entry name" value="BLL6612 PROTEIN"/>
    <property type="match status" value="1"/>
</dbReference>
<dbReference type="Proteomes" id="UP000271925">
    <property type="component" value="Unassembled WGS sequence"/>
</dbReference>
<sequence length="438" mass="49900">MEEQILLPHLFRTEYRNIVGVLCYLFGIEHIAIAEDIVSDTFLAATEVWAMQGLPENPTGWLYTVAKNKTKNYLKRNSLFEQKISAELHYNSPKTEEIEIDLSYKNIADSQLAMIFTVCNPAISNESQIALALNLLCGFGIPEIADAFLTNKEVIYKRLNRAKEKLKEAHLKIEPPTRSEINNRLETVLTTLYLLFSEGYYSTSQNTTLRKELCAEAMRLTHLLVDHEITHKPATNALLSLMCFHSSRFDARTNENGETILYEDQDETLWNKELIDQGTYFLNRASTGNQVSKFHLEAGIAYWHTQKENTDEKWENILQLYNNLLILEYSPIAALNRTFAVAKTSGNQAAIVEAEKLKLTTNHFYYSLLGHLYSEIDSNLAVQHFETALQLATSSSDKATMLKYIGQLKTAITPTTDLLQARIEWAAENEIQSSILIR</sequence>
<proteinExistence type="predicted"/>
<evidence type="ECO:0000313" key="4">
    <source>
        <dbReference type="Proteomes" id="UP000271925"/>
    </source>
</evidence>
<dbReference type="GO" id="GO:0003700">
    <property type="term" value="F:DNA-binding transcription factor activity"/>
    <property type="evidence" value="ECO:0007669"/>
    <property type="project" value="InterPro"/>
</dbReference>
<keyword evidence="4" id="KW-1185">Reference proteome</keyword>
<dbReference type="InterPro" id="IPR013324">
    <property type="entry name" value="RNA_pol_sigma_r3/r4-like"/>
</dbReference>
<dbReference type="Gene3D" id="1.10.1740.10">
    <property type="match status" value="1"/>
</dbReference>
<dbReference type="GO" id="GO:0006352">
    <property type="term" value="P:DNA-templated transcription initiation"/>
    <property type="evidence" value="ECO:0007669"/>
    <property type="project" value="InterPro"/>
</dbReference>
<dbReference type="PANTHER" id="PTHR47756">
    <property type="entry name" value="BLL6612 PROTEIN-RELATED"/>
    <property type="match status" value="1"/>
</dbReference>
<dbReference type="InterPro" id="IPR013325">
    <property type="entry name" value="RNA_pol_sigma_r2"/>
</dbReference>
<evidence type="ECO:0000259" key="2">
    <source>
        <dbReference type="Pfam" id="PF20239"/>
    </source>
</evidence>
<dbReference type="SUPFAM" id="SSF88659">
    <property type="entry name" value="Sigma3 and sigma4 domains of RNA polymerase sigma factors"/>
    <property type="match status" value="1"/>
</dbReference>
<dbReference type="Pfam" id="PF20239">
    <property type="entry name" value="DUF6596"/>
    <property type="match status" value="1"/>
</dbReference>
<dbReference type="Pfam" id="PF04542">
    <property type="entry name" value="Sigma70_r2"/>
    <property type="match status" value="1"/>
</dbReference>
<accession>A0A3P1BAJ7</accession>
<dbReference type="InterPro" id="IPR046531">
    <property type="entry name" value="DUF6596"/>
</dbReference>
<gene>
    <name evidence="3" type="ORF">EHT25_30705</name>
</gene>
<evidence type="ECO:0000259" key="1">
    <source>
        <dbReference type="Pfam" id="PF04542"/>
    </source>
</evidence>
<feature type="domain" description="RNA polymerase sigma-70 region 2" evidence="1">
    <location>
        <begin position="10"/>
        <end position="78"/>
    </location>
</feature>
<dbReference type="OrthoDB" id="9780299at2"/>
<dbReference type="AlphaFoldDB" id="A0A3P1BAJ7"/>